<dbReference type="InterPro" id="IPR018821">
    <property type="entry name" value="DUF294_put_nucleoTrafse_sb-bd"/>
</dbReference>
<feature type="domain" description="CBS" evidence="4">
    <location>
        <begin position="226"/>
        <end position="282"/>
    </location>
</feature>
<dbReference type="SUPFAM" id="SSF54631">
    <property type="entry name" value="CBS-domain pair"/>
    <property type="match status" value="1"/>
</dbReference>
<sequence length="622" mass="68423">MSVEIDEVTSFLAKNEPFSHLPEEELNALSSQLSMIYLRRGDIPIKLGQENANLHIIRTGAIDVLGEDGMLLDRRESGLTFGYSTLQGEPHSAYEMVVVEDSLVFTLAQEDFSELSRRNPDIGRFFSAQSRQIRAAARELSESTSTDVLRTPLRELTRTDILTAPAATTIREAAMLMTDRGVSSLLVVTPGSGSAKRLAGIVTDRDLRTRVLAAERDPAESVEEIMTPQPLTVSADAPAMEALLHMAERGIHHLPVVKEGTLQGIVTQSDVTRLLHNDPVYLAADLSRRSSVAELNGAFNEATRLAGRFVERGSTPAEASSLVTLAADAVARRLCTLAEEELGPPPVEYAFVAVGSQGRREMALASDQDNALVLADDYDANAHGEYFARFSTFVCQGLAAAGQALCPGDMMAMNAEWRMTRSQWIDTFRKWIRDPQPEALLNAQIFFDFRVLYGSEELAREVHTAAVEMGKGATRLHAHLASLAARREPPLTLFRGLVVERDGDYAHTLDIKKGGTAGIVQMARLFALASGSTIVDTRQRLSEAAGNAVSRRGAQELLDAFDYLRSLSFEHQARQLREGHKPDYHIDPKSLGRMDREHLRDAFRAIKSMQNALATKYPVRSI</sequence>
<gene>
    <name evidence="5" type="ORF">M5J06_01780</name>
</gene>
<dbReference type="InterPro" id="IPR014710">
    <property type="entry name" value="RmlC-like_jellyroll"/>
</dbReference>
<evidence type="ECO:0000256" key="1">
    <source>
        <dbReference type="ARBA" id="ARBA00023122"/>
    </source>
</evidence>
<proteinExistence type="predicted"/>
<dbReference type="CDD" id="cd00038">
    <property type="entry name" value="CAP_ED"/>
    <property type="match status" value="1"/>
</dbReference>
<keyword evidence="6" id="KW-1185">Reference proteome</keyword>
<dbReference type="InterPro" id="IPR051257">
    <property type="entry name" value="Diverse_CBS-Domain"/>
</dbReference>
<dbReference type="CDD" id="cd04587">
    <property type="entry name" value="CBS_pair_CAP-ED_NT_Pol-beta-like_DUF294_assoc"/>
    <property type="match status" value="1"/>
</dbReference>
<dbReference type="Pfam" id="PF00571">
    <property type="entry name" value="CBS"/>
    <property type="match status" value="2"/>
</dbReference>
<comment type="caution">
    <text evidence="5">The sequence shown here is derived from an EMBL/GenBank/DDBJ whole genome shotgun (WGS) entry which is preliminary data.</text>
</comment>
<dbReference type="SMART" id="SM00116">
    <property type="entry name" value="CBS"/>
    <property type="match status" value="2"/>
</dbReference>
<dbReference type="SUPFAM" id="SSF51206">
    <property type="entry name" value="cAMP-binding domain-like"/>
    <property type="match status" value="1"/>
</dbReference>
<dbReference type="Gene3D" id="2.60.120.10">
    <property type="entry name" value="Jelly Rolls"/>
    <property type="match status" value="1"/>
</dbReference>
<protein>
    <submittedName>
        <fullName evidence="5">DUF294 nucleotidyltransferase-like domain-containing protein</fullName>
    </submittedName>
</protein>
<dbReference type="PROSITE" id="PS50042">
    <property type="entry name" value="CNMP_BINDING_3"/>
    <property type="match status" value="1"/>
</dbReference>
<evidence type="ECO:0000259" key="4">
    <source>
        <dbReference type="PROSITE" id="PS51371"/>
    </source>
</evidence>
<keyword evidence="1 2" id="KW-0129">CBS domain</keyword>
<evidence type="ECO:0000259" key="3">
    <source>
        <dbReference type="PROSITE" id="PS50042"/>
    </source>
</evidence>
<dbReference type="EMBL" id="JAMKFF010000001">
    <property type="protein sequence ID" value="MCL8492874.1"/>
    <property type="molecule type" value="Genomic_DNA"/>
</dbReference>
<evidence type="ECO:0000313" key="6">
    <source>
        <dbReference type="Proteomes" id="UP001203579"/>
    </source>
</evidence>
<feature type="domain" description="Cyclic nucleotide-binding" evidence="3">
    <location>
        <begin position="17"/>
        <end position="124"/>
    </location>
</feature>
<organism evidence="5 6">
    <name type="scientific">Corynebacterium intestinale</name>
    <dbReference type="NCBI Taxonomy" id="2943492"/>
    <lineage>
        <taxon>Bacteria</taxon>
        <taxon>Bacillati</taxon>
        <taxon>Actinomycetota</taxon>
        <taxon>Actinomycetes</taxon>
        <taxon>Mycobacteriales</taxon>
        <taxon>Corynebacteriaceae</taxon>
        <taxon>Corynebacterium</taxon>
    </lineage>
</organism>
<dbReference type="Proteomes" id="UP001203579">
    <property type="component" value="Unassembled WGS sequence"/>
</dbReference>
<name>A0ABT0T831_9CORY</name>
<dbReference type="PROSITE" id="PS51371">
    <property type="entry name" value="CBS"/>
    <property type="match status" value="2"/>
</dbReference>
<dbReference type="InterPro" id="IPR000595">
    <property type="entry name" value="cNMP-bd_dom"/>
</dbReference>
<dbReference type="PANTHER" id="PTHR43080:SF2">
    <property type="entry name" value="CBS DOMAIN-CONTAINING PROTEIN"/>
    <property type="match status" value="1"/>
</dbReference>
<feature type="domain" description="CBS" evidence="4">
    <location>
        <begin position="156"/>
        <end position="218"/>
    </location>
</feature>
<dbReference type="Gene3D" id="3.10.580.10">
    <property type="entry name" value="CBS-domain"/>
    <property type="match status" value="1"/>
</dbReference>
<dbReference type="Pfam" id="PF10335">
    <property type="entry name" value="DUF294_C"/>
    <property type="match status" value="1"/>
</dbReference>
<dbReference type="SUPFAM" id="SSF81301">
    <property type="entry name" value="Nucleotidyltransferase"/>
    <property type="match status" value="1"/>
</dbReference>
<dbReference type="InterPro" id="IPR018490">
    <property type="entry name" value="cNMP-bd_dom_sf"/>
</dbReference>
<accession>A0ABT0T831</accession>
<dbReference type="InterPro" id="IPR046342">
    <property type="entry name" value="CBS_dom_sf"/>
</dbReference>
<evidence type="ECO:0000313" key="5">
    <source>
        <dbReference type="EMBL" id="MCL8492874.1"/>
    </source>
</evidence>
<dbReference type="InterPro" id="IPR005105">
    <property type="entry name" value="GlnD_Uridyltrans_N"/>
</dbReference>
<reference evidence="5 6" key="1">
    <citation type="submission" date="2022-05" db="EMBL/GenBank/DDBJ databases">
        <title>Corynebacterium sp. B5-R-101 sp. nov., isolated from human feces.</title>
        <authorList>
            <person name="Shamsuzzaman M."/>
            <person name="Dahal R.H."/>
        </authorList>
    </citation>
    <scope>NUCLEOTIDE SEQUENCE [LARGE SCALE GENOMIC DNA]</scope>
    <source>
        <strain evidence="5 6">B5-R-101</strain>
    </source>
</reference>
<dbReference type="InterPro" id="IPR043519">
    <property type="entry name" value="NT_sf"/>
</dbReference>
<dbReference type="Pfam" id="PF03445">
    <property type="entry name" value="DUF294"/>
    <property type="match status" value="1"/>
</dbReference>
<dbReference type="CDD" id="cd05401">
    <property type="entry name" value="NT_GlnE_GlnD_like"/>
    <property type="match status" value="1"/>
</dbReference>
<dbReference type="RefSeq" id="WP_250223814.1">
    <property type="nucleotide sequence ID" value="NZ_JAMFTR010000001.1"/>
</dbReference>
<dbReference type="Pfam" id="PF00027">
    <property type="entry name" value="cNMP_binding"/>
    <property type="match status" value="1"/>
</dbReference>
<dbReference type="PANTHER" id="PTHR43080">
    <property type="entry name" value="CBS DOMAIN-CONTAINING PROTEIN CBSX3, MITOCHONDRIAL"/>
    <property type="match status" value="1"/>
</dbReference>
<evidence type="ECO:0000256" key="2">
    <source>
        <dbReference type="PROSITE-ProRule" id="PRU00703"/>
    </source>
</evidence>
<dbReference type="InterPro" id="IPR000644">
    <property type="entry name" value="CBS_dom"/>
</dbReference>